<name>A0A6B2L240_9EUKA</name>
<dbReference type="GO" id="GO:0005737">
    <property type="term" value="C:cytoplasm"/>
    <property type="evidence" value="ECO:0007669"/>
    <property type="project" value="TreeGrafter"/>
</dbReference>
<comment type="similarity">
    <text evidence="7">Belongs to the protein kinase superfamily.</text>
</comment>
<dbReference type="PROSITE" id="PS00108">
    <property type="entry name" value="PROTEIN_KINASE_ST"/>
    <property type="match status" value="1"/>
</dbReference>
<proteinExistence type="inferred from homology"/>
<evidence type="ECO:0000256" key="2">
    <source>
        <dbReference type="ARBA" id="ARBA00022679"/>
    </source>
</evidence>
<feature type="domain" description="Protein kinase" evidence="8">
    <location>
        <begin position="1"/>
        <end position="252"/>
    </location>
</feature>
<evidence type="ECO:0000256" key="1">
    <source>
        <dbReference type="ARBA" id="ARBA00022527"/>
    </source>
</evidence>
<keyword evidence="3 6" id="KW-0547">Nucleotide-binding</keyword>
<dbReference type="InterPro" id="IPR017441">
    <property type="entry name" value="Protein_kinase_ATP_BS"/>
</dbReference>
<dbReference type="SMART" id="SM00220">
    <property type="entry name" value="S_TKc"/>
    <property type="match status" value="1"/>
</dbReference>
<dbReference type="GO" id="GO:0035556">
    <property type="term" value="P:intracellular signal transduction"/>
    <property type="evidence" value="ECO:0007669"/>
    <property type="project" value="TreeGrafter"/>
</dbReference>
<dbReference type="InterPro" id="IPR011009">
    <property type="entry name" value="Kinase-like_dom_sf"/>
</dbReference>
<dbReference type="InterPro" id="IPR028375">
    <property type="entry name" value="KA1/Ssp2_C"/>
</dbReference>
<keyword evidence="1 7" id="KW-0723">Serine/threonine-protein kinase</keyword>
<evidence type="ECO:0000256" key="4">
    <source>
        <dbReference type="ARBA" id="ARBA00022777"/>
    </source>
</evidence>
<dbReference type="GO" id="GO:0005524">
    <property type="term" value="F:ATP binding"/>
    <property type="evidence" value="ECO:0007669"/>
    <property type="project" value="UniProtKB-UniRule"/>
</dbReference>
<dbReference type="Gene3D" id="3.30.310.80">
    <property type="entry name" value="Kinase associated domain 1, KA1"/>
    <property type="match status" value="1"/>
</dbReference>
<evidence type="ECO:0000256" key="5">
    <source>
        <dbReference type="ARBA" id="ARBA00022840"/>
    </source>
</evidence>
<dbReference type="AlphaFoldDB" id="A0A6B2L240"/>
<dbReference type="PROSITE" id="PS50011">
    <property type="entry name" value="PROTEIN_KINASE_DOM"/>
    <property type="match status" value="1"/>
</dbReference>
<dbReference type="EMBL" id="GIBP01002104">
    <property type="protein sequence ID" value="NDV31073.1"/>
    <property type="molecule type" value="Transcribed_RNA"/>
</dbReference>
<dbReference type="FunFam" id="1.10.510.10:FF:000956">
    <property type="entry name" value="CAMK family protein kinase"/>
    <property type="match status" value="1"/>
</dbReference>
<dbReference type="GO" id="GO:0004674">
    <property type="term" value="F:protein serine/threonine kinase activity"/>
    <property type="evidence" value="ECO:0007669"/>
    <property type="project" value="UniProtKB-KW"/>
</dbReference>
<evidence type="ECO:0000259" key="8">
    <source>
        <dbReference type="PROSITE" id="PS50011"/>
    </source>
</evidence>
<keyword evidence="5 6" id="KW-0067">ATP-binding</keyword>
<dbReference type="Pfam" id="PF00069">
    <property type="entry name" value="Pkinase"/>
    <property type="match status" value="1"/>
</dbReference>
<dbReference type="SUPFAM" id="SSF103243">
    <property type="entry name" value="KA1-like"/>
    <property type="match status" value="1"/>
</dbReference>
<evidence type="ECO:0000256" key="3">
    <source>
        <dbReference type="ARBA" id="ARBA00022741"/>
    </source>
</evidence>
<protein>
    <recommendedName>
        <fullName evidence="8">Protein kinase domain-containing protein</fullName>
    </recommendedName>
</protein>
<dbReference type="Gene3D" id="1.10.510.10">
    <property type="entry name" value="Transferase(Phosphotransferase) domain 1"/>
    <property type="match status" value="1"/>
</dbReference>
<evidence type="ECO:0000256" key="6">
    <source>
        <dbReference type="PROSITE-ProRule" id="PRU10141"/>
    </source>
</evidence>
<keyword evidence="2" id="KW-0808">Transferase</keyword>
<dbReference type="PROSITE" id="PS00107">
    <property type="entry name" value="PROTEIN_KINASE_ATP"/>
    <property type="match status" value="1"/>
</dbReference>
<dbReference type="FunFam" id="3.30.200.20:FF:000003">
    <property type="entry name" value="Non-specific serine/threonine protein kinase"/>
    <property type="match status" value="1"/>
</dbReference>
<organism evidence="9">
    <name type="scientific">Arcella intermedia</name>
    <dbReference type="NCBI Taxonomy" id="1963864"/>
    <lineage>
        <taxon>Eukaryota</taxon>
        <taxon>Amoebozoa</taxon>
        <taxon>Tubulinea</taxon>
        <taxon>Elardia</taxon>
        <taxon>Arcellinida</taxon>
        <taxon>Sphaerothecina</taxon>
        <taxon>Arcellidae</taxon>
        <taxon>Arcella</taxon>
    </lineage>
</organism>
<dbReference type="PANTHER" id="PTHR24346">
    <property type="entry name" value="MAP/MICROTUBULE AFFINITY-REGULATING KINASE"/>
    <property type="match status" value="1"/>
</dbReference>
<reference evidence="9" key="1">
    <citation type="journal article" date="2020" name="J. Eukaryot. Microbiol.">
        <title>De novo Sequencing, Assembly and Annotation of the Transcriptome for the Free-Living Testate Amoeba Arcella intermedia.</title>
        <authorList>
            <person name="Ribeiro G.M."/>
            <person name="Porfirio-Sousa A.L."/>
            <person name="Maurer-Alcala X.X."/>
            <person name="Katz L.A."/>
            <person name="Lahr D.J.G."/>
        </authorList>
    </citation>
    <scope>NUCLEOTIDE SEQUENCE</scope>
</reference>
<sequence>MYETIGKGSFGKVKLGEHVSLGLKVAVKIINREKLNNSKNDARIKREIQAMQRLNHPHIVRLYDVIESKTHIFIIMEYVSGGELFNTITTHGKFSEPEAREFFQQIISAISYCHQSKVAHRDLKPENLLFDPKTRTIKIADFGLSNIVDDGALHHTACGSPNYAAPEVISGNQYSGPEADIWSCGVILYALLTARLPFDDPYIPTLFRRIREGKYSMPPFLSNEAKDLISKILVCNPVDRLTVKEIRMHSWHRENLPKYLEVTADVPEETKSEYSERAINEVSLRMKVSHTQILEDLEKSQETGLNGPYTVAYHLVSDSLQLGRDVKDASFSYKDSNSRFSAAIDEISSSPAMNLRRVPPIYEDGIRREIDKTRKISEDAPVAPLKKVWYLGFLSAHHPLEIFEKLLVALKKHDFEWKVCGNYQLRCRNILKDGNQHPLKIGIQLFSMPQNSHSSSSGNLKKKIHLLDIKILEGQMFDFYEICLKLSKEIPSKKE</sequence>
<keyword evidence="4" id="KW-0418">Kinase</keyword>
<dbReference type="PANTHER" id="PTHR24346:SF82">
    <property type="entry name" value="KP78A-RELATED"/>
    <property type="match status" value="1"/>
</dbReference>
<dbReference type="SUPFAM" id="SSF56112">
    <property type="entry name" value="Protein kinase-like (PK-like)"/>
    <property type="match status" value="1"/>
</dbReference>
<dbReference type="InterPro" id="IPR008271">
    <property type="entry name" value="Ser/Thr_kinase_AS"/>
</dbReference>
<dbReference type="InterPro" id="IPR000719">
    <property type="entry name" value="Prot_kinase_dom"/>
</dbReference>
<accession>A0A6B2L240</accession>
<evidence type="ECO:0000256" key="7">
    <source>
        <dbReference type="RuleBase" id="RU000304"/>
    </source>
</evidence>
<feature type="binding site" evidence="6">
    <location>
        <position position="28"/>
    </location>
    <ligand>
        <name>ATP</name>
        <dbReference type="ChEBI" id="CHEBI:30616"/>
    </ligand>
</feature>
<evidence type="ECO:0000313" key="9">
    <source>
        <dbReference type="EMBL" id="NDV31073.1"/>
    </source>
</evidence>